<dbReference type="AlphaFoldDB" id="A0A7I4AEY4"/>
<dbReference type="Gramene" id="Pp3c12_23350V3.5">
    <property type="protein sequence ID" value="Pp3c12_23350V3.5"/>
    <property type="gene ID" value="Pp3c12_23350"/>
</dbReference>
<dbReference type="Pfam" id="PF23112">
    <property type="entry name" value="PUB62-63_C"/>
    <property type="match status" value="1"/>
</dbReference>
<sequence>MVGGGQIQKVDAGLNSEARGWIASQQSGDPFGEAHGQGPFKRPFSHGFGDPTKVATSLDINYREHHPRMEQRAQQEGGGEGTQVEQRGVYGPQLGQEQEWSQGDRVGVESNYQEMAGVGGDLSESDGSQSEGTEEEEDEEDEDVEDDDDDDEDEDDPNEGDIADNEVHGGNEKGGQVVTEQVGGVSSVSLGPSLPLLHSSMGALDQSGQVRQEPVRADGAFHRNTSKPSVGTTGTSNSPFGMFHSPSSTVPFLSSFPSPSNSTPQTGVGGHTDVTPCQNGSGGGVTGSASGASYCLARDGGLSRDVTREGLRESAVVTPLQETPRRPQEPLHEQLQTSDNDNYYTTLLNTQVSPNNGMKRTDSASGPNGDPQSTAESSLRRILSDPLTGALMDDAMIISCGHSVGNAGRKQVMETSVCIICGASVRTEAMAPNYALRMVVQAFKREEEINGTLSLRSAKRRRETIQENVSFPEQPVVDVGKVKGVQFPFVVGDQVMIKGNKRTPERFVGREAVITIQCLNGWYLVRTLDSGESVRLQYRSLQKVAGSWEGDDTAIAEFAGYKLGVLCVQ</sequence>
<feature type="region of interest" description="Disordered" evidence="1">
    <location>
        <begin position="255"/>
        <end position="274"/>
    </location>
</feature>
<name>A0A7I4AEY4_PHYPA</name>
<feature type="region of interest" description="Disordered" evidence="1">
    <location>
        <begin position="18"/>
        <end position="193"/>
    </location>
</feature>
<evidence type="ECO:0000256" key="1">
    <source>
        <dbReference type="SAM" id="MobiDB-lite"/>
    </source>
</evidence>
<dbReference type="Gramene" id="Pp3c12_23350V3.7">
    <property type="protein sequence ID" value="Pp3c12_23350V3.7"/>
    <property type="gene ID" value="Pp3c12_23350"/>
</dbReference>
<dbReference type="SUPFAM" id="SSF57850">
    <property type="entry name" value="RING/U-box"/>
    <property type="match status" value="1"/>
</dbReference>
<dbReference type="EnsemblPlants" id="Pp3c12_23350V3.7">
    <property type="protein sequence ID" value="Pp3c12_23350V3.7"/>
    <property type="gene ID" value="Pp3c12_23350"/>
</dbReference>
<dbReference type="GeneID" id="112289685"/>
<feature type="domain" description="PUB 62/63 C-terminal" evidence="2">
    <location>
        <begin position="485"/>
        <end position="543"/>
    </location>
</feature>
<feature type="compositionally biased region" description="Polar residues" evidence="1">
    <location>
        <begin position="334"/>
        <end position="377"/>
    </location>
</feature>
<dbReference type="Gramene" id="Pp3c12_23350V3.8">
    <property type="protein sequence ID" value="Pp3c12_23350V3.8"/>
    <property type="gene ID" value="Pp3c12_23350"/>
</dbReference>
<reference evidence="3 4" key="1">
    <citation type="journal article" date="2008" name="Science">
        <title>The Physcomitrella genome reveals evolutionary insights into the conquest of land by plants.</title>
        <authorList>
            <person name="Rensing S."/>
            <person name="Lang D."/>
            <person name="Zimmer A."/>
            <person name="Terry A."/>
            <person name="Salamov A."/>
            <person name="Shapiro H."/>
            <person name="Nishiyama T."/>
            <person name="Perroud P.-F."/>
            <person name="Lindquist E."/>
            <person name="Kamisugi Y."/>
            <person name="Tanahashi T."/>
            <person name="Sakakibara K."/>
            <person name="Fujita T."/>
            <person name="Oishi K."/>
            <person name="Shin-I T."/>
            <person name="Kuroki Y."/>
            <person name="Toyoda A."/>
            <person name="Suzuki Y."/>
            <person name="Hashimoto A."/>
            <person name="Yamaguchi K."/>
            <person name="Sugano A."/>
            <person name="Kohara Y."/>
            <person name="Fujiyama A."/>
            <person name="Anterola A."/>
            <person name="Aoki S."/>
            <person name="Ashton N."/>
            <person name="Barbazuk W.B."/>
            <person name="Barker E."/>
            <person name="Bennetzen J."/>
            <person name="Bezanilla M."/>
            <person name="Blankenship R."/>
            <person name="Cho S.H."/>
            <person name="Dutcher S."/>
            <person name="Estelle M."/>
            <person name="Fawcett J.A."/>
            <person name="Gundlach H."/>
            <person name="Hanada K."/>
            <person name="Heyl A."/>
            <person name="Hicks K.A."/>
            <person name="Hugh J."/>
            <person name="Lohr M."/>
            <person name="Mayer K."/>
            <person name="Melkozernov A."/>
            <person name="Murata T."/>
            <person name="Nelson D."/>
            <person name="Pils B."/>
            <person name="Prigge M."/>
            <person name="Reiss B."/>
            <person name="Renner T."/>
            <person name="Rombauts S."/>
            <person name="Rushton P."/>
            <person name="Sanderfoot A."/>
            <person name="Schween G."/>
            <person name="Shiu S.-H."/>
            <person name="Stueber K."/>
            <person name="Theodoulou F.L."/>
            <person name="Tu H."/>
            <person name="Van de Peer Y."/>
            <person name="Verrier P.J."/>
            <person name="Waters E."/>
            <person name="Wood A."/>
            <person name="Yang L."/>
            <person name="Cove D."/>
            <person name="Cuming A."/>
            <person name="Hasebe M."/>
            <person name="Lucas S."/>
            <person name="Mishler D.B."/>
            <person name="Reski R."/>
            <person name="Grigoriev I."/>
            <person name="Quatrano R.S."/>
            <person name="Boore J.L."/>
        </authorList>
    </citation>
    <scope>NUCLEOTIDE SEQUENCE [LARGE SCALE GENOMIC DNA]</scope>
    <source>
        <strain evidence="3 4">cv. Gransden 2004</strain>
    </source>
</reference>
<evidence type="ECO:0000313" key="3">
    <source>
        <dbReference type="EnsemblPlants" id="Pp3c12_23350V3.5"/>
    </source>
</evidence>
<dbReference type="PANTHER" id="PTHR33644">
    <property type="entry name" value="U-BOX DOMAIN-CONTAINING PROTEIN 62-RELATED"/>
    <property type="match status" value="1"/>
</dbReference>
<organism evidence="3 4">
    <name type="scientific">Physcomitrium patens</name>
    <name type="common">Spreading-leaved earth moss</name>
    <name type="synonym">Physcomitrella patens</name>
    <dbReference type="NCBI Taxonomy" id="3218"/>
    <lineage>
        <taxon>Eukaryota</taxon>
        <taxon>Viridiplantae</taxon>
        <taxon>Streptophyta</taxon>
        <taxon>Embryophyta</taxon>
        <taxon>Bryophyta</taxon>
        <taxon>Bryophytina</taxon>
        <taxon>Bryopsida</taxon>
        <taxon>Funariidae</taxon>
        <taxon>Funariales</taxon>
        <taxon>Funariaceae</taxon>
        <taxon>Physcomitrium</taxon>
    </lineage>
</organism>
<feature type="compositionally biased region" description="Low complexity" evidence="1">
    <location>
        <begin position="255"/>
        <end position="264"/>
    </location>
</feature>
<feature type="compositionally biased region" description="Acidic residues" evidence="1">
    <location>
        <begin position="132"/>
        <end position="164"/>
    </location>
</feature>
<dbReference type="EnsemblPlants" id="Pp3c12_23350V3.8">
    <property type="protein sequence ID" value="Pp3c12_23350V3.8"/>
    <property type="gene ID" value="Pp3c12_23350"/>
</dbReference>
<protein>
    <recommendedName>
        <fullName evidence="2">PUB 62/63 C-terminal domain-containing protein</fullName>
    </recommendedName>
</protein>
<gene>
    <name evidence="3" type="primary">LOC112289685</name>
</gene>
<accession>A0A7I4AEY4</accession>
<feature type="region of interest" description="Disordered" evidence="1">
    <location>
        <begin position="306"/>
        <end position="379"/>
    </location>
</feature>
<keyword evidence="4" id="KW-1185">Reference proteome</keyword>
<feature type="compositionally biased region" description="Basic and acidic residues" evidence="1">
    <location>
        <begin position="323"/>
        <end position="332"/>
    </location>
</feature>
<feature type="compositionally biased region" description="Low complexity" evidence="1">
    <location>
        <begin position="174"/>
        <end position="193"/>
    </location>
</feature>
<proteinExistence type="predicted"/>
<dbReference type="RefSeq" id="XP_024390879.1">
    <property type="nucleotide sequence ID" value="XM_024535111.2"/>
</dbReference>
<dbReference type="InterPro" id="IPR057649">
    <property type="entry name" value="PUB62-63_C"/>
</dbReference>
<evidence type="ECO:0000313" key="4">
    <source>
        <dbReference type="Proteomes" id="UP000006727"/>
    </source>
</evidence>
<dbReference type="EnsemblPlants" id="Pp3c12_23350V3.6">
    <property type="protein sequence ID" value="Pp3c12_23350V3.6"/>
    <property type="gene ID" value="Pp3c12_23350"/>
</dbReference>
<dbReference type="OrthoDB" id="667871at2759"/>
<dbReference type="PANTHER" id="PTHR33644:SF5">
    <property type="entry name" value="U-BOX DOMAIN-CONTAINING PROTEIN 62"/>
    <property type="match status" value="1"/>
</dbReference>
<dbReference type="Gramene" id="Pp3c12_23350V3.6">
    <property type="protein sequence ID" value="Pp3c12_23350V3.6"/>
    <property type="gene ID" value="Pp3c12_23350"/>
</dbReference>
<dbReference type="Proteomes" id="UP000006727">
    <property type="component" value="Chromosome 12"/>
</dbReference>
<reference evidence="3" key="3">
    <citation type="submission" date="2020-12" db="UniProtKB">
        <authorList>
            <consortium name="EnsemblPlants"/>
        </authorList>
    </citation>
    <scope>IDENTIFICATION</scope>
</reference>
<dbReference type="EnsemblPlants" id="Pp3c12_23350V3.5">
    <property type="protein sequence ID" value="Pp3c12_23350V3.5"/>
    <property type="gene ID" value="Pp3c12_23350"/>
</dbReference>
<dbReference type="KEGG" id="ppp:112289685"/>
<feature type="compositionally biased region" description="Basic and acidic residues" evidence="1">
    <location>
        <begin position="61"/>
        <end position="73"/>
    </location>
</feature>
<evidence type="ECO:0000259" key="2">
    <source>
        <dbReference type="Pfam" id="PF23112"/>
    </source>
</evidence>
<dbReference type="EMBL" id="ABEU02000012">
    <property type="status" value="NOT_ANNOTATED_CDS"/>
    <property type="molecule type" value="Genomic_DNA"/>
</dbReference>
<dbReference type="InterPro" id="IPR013083">
    <property type="entry name" value="Znf_RING/FYVE/PHD"/>
</dbReference>
<reference evidence="3 4" key="2">
    <citation type="journal article" date="2018" name="Plant J.">
        <title>The Physcomitrella patens chromosome-scale assembly reveals moss genome structure and evolution.</title>
        <authorList>
            <person name="Lang D."/>
            <person name="Ullrich K.K."/>
            <person name="Murat F."/>
            <person name="Fuchs J."/>
            <person name="Jenkins J."/>
            <person name="Haas F.B."/>
            <person name="Piednoel M."/>
            <person name="Gundlach H."/>
            <person name="Van Bel M."/>
            <person name="Meyberg R."/>
            <person name="Vives C."/>
            <person name="Morata J."/>
            <person name="Symeonidi A."/>
            <person name="Hiss M."/>
            <person name="Muchero W."/>
            <person name="Kamisugi Y."/>
            <person name="Saleh O."/>
            <person name="Blanc G."/>
            <person name="Decker E.L."/>
            <person name="van Gessel N."/>
            <person name="Grimwood J."/>
            <person name="Hayes R.D."/>
            <person name="Graham S.W."/>
            <person name="Gunter L.E."/>
            <person name="McDaniel S.F."/>
            <person name="Hoernstein S.N.W."/>
            <person name="Larsson A."/>
            <person name="Li F.W."/>
            <person name="Perroud P.F."/>
            <person name="Phillips J."/>
            <person name="Ranjan P."/>
            <person name="Rokshar D.S."/>
            <person name="Rothfels C.J."/>
            <person name="Schneider L."/>
            <person name="Shu S."/>
            <person name="Stevenson D.W."/>
            <person name="Thummler F."/>
            <person name="Tillich M."/>
            <person name="Villarreal Aguilar J.C."/>
            <person name="Widiez T."/>
            <person name="Wong G.K."/>
            <person name="Wymore A."/>
            <person name="Zhang Y."/>
            <person name="Zimmer A.D."/>
            <person name="Quatrano R.S."/>
            <person name="Mayer K.F.X."/>
            <person name="Goodstein D."/>
            <person name="Casacuberta J.M."/>
            <person name="Vandepoele K."/>
            <person name="Reski R."/>
            <person name="Cuming A.C."/>
            <person name="Tuskan G.A."/>
            <person name="Maumus F."/>
            <person name="Salse J."/>
            <person name="Schmutz J."/>
            <person name="Rensing S.A."/>
        </authorList>
    </citation>
    <scope>NUCLEOTIDE SEQUENCE [LARGE SCALE GENOMIC DNA]</scope>
    <source>
        <strain evidence="3 4">cv. Gransden 2004</strain>
    </source>
</reference>
<dbReference type="Gene3D" id="3.30.40.10">
    <property type="entry name" value="Zinc/RING finger domain, C3HC4 (zinc finger)"/>
    <property type="match status" value="1"/>
</dbReference>